<dbReference type="InterPro" id="IPR036615">
    <property type="entry name" value="Mur_ligase_C_dom_sf"/>
</dbReference>
<dbReference type="GO" id="GO:0005524">
    <property type="term" value="F:ATP binding"/>
    <property type="evidence" value="ECO:0007669"/>
    <property type="project" value="InterPro"/>
</dbReference>
<dbReference type="SUPFAM" id="SSF53623">
    <property type="entry name" value="MurD-like peptide ligases, catalytic domain"/>
    <property type="match status" value="1"/>
</dbReference>
<comment type="caution">
    <text evidence="3">The sequence shown here is derived from an EMBL/GenBank/DDBJ whole genome shotgun (WGS) entry which is preliminary data.</text>
</comment>
<evidence type="ECO:0000259" key="2">
    <source>
        <dbReference type="Pfam" id="PF08245"/>
    </source>
</evidence>
<proteinExistence type="predicted"/>
<dbReference type="Pfam" id="PF02875">
    <property type="entry name" value="Mur_ligase_C"/>
    <property type="match status" value="1"/>
</dbReference>
<dbReference type="SUPFAM" id="SSF53244">
    <property type="entry name" value="MurD-like peptide ligases, peptide-binding domain"/>
    <property type="match status" value="1"/>
</dbReference>
<dbReference type="GO" id="GO:0016881">
    <property type="term" value="F:acid-amino acid ligase activity"/>
    <property type="evidence" value="ECO:0007669"/>
    <property type="project" value="InterPro"/>
</dbReference>
<evidence type="ECO:0000313" key="4">
    <source>
        <dbReference type="Proteomes" id="UP000316609"/>
    </source>
</evidence>
<accession>A0A538TT70</accession>
<feature type="domain" description="Mur ligase central" evidence="2">
    <location>
        <begin position="180"/>
        <end position="391"/>
    </location>
</feature>
<name>A0A538TT70_UNCEI</name>
<evidence type="ECO:0000259" key="1">
    <source>
        <dbReference type="Pfam" id="PF02875"/>
    </source>
</evidence>
<dbReference type="Proteomes" id="UP000316609">
    <property type="component" value="Unassembled WGS sequence"/>
</dbReference>
<reference evidence="3 4" key="1">
    <citation type="journal article" date="2019" name="Nat. Microbiol.">
        <title>Mediterranean grassland soil C-N compound turnover is dependent on rainfall and depth, and is mediated by genomically divergent microorganisms.</title>
        <authorList>
            <person name="Diamond S."/>
            <person name="Andeer P.F."/>
            <person name="Li Z."/>
            <person name="Crits-Christoph A."/>
            <person name="Burstein D."/>
            <person name="Anantharaman K."/>
            <person name="Lane K.R."/>
            <person name="Thomas B.C."/>
            <person name="Pan C."/>
            <person name="Northen T.R."/>
            <person name="Banfield J.F."/>
        </authorList>
    </citation>
    <scope>NUCLEOTIDE SEQUENCE [LARGE SCALE GENOMIC DNA]</scope>
    <source>
        <strain evidence="3">WS_8</strain>
    </source>
</reference>
<dbReference type="PANTHER" id="PTHR23135:SF18">
    <property type="entry name" value="CYANOPHYCIN SYNTHETASE"/>
    <property type="match status" value="1"/>
</dbReference>
<keyword evidence="3" id="KW-0436">Ligase</keyword>
<dbReference type="EMBL" id="VBOY01000053">
    <property type="protein sequence ID" value="TMQ66830.1"/>
    <property type="molecule type" value="Genomic_DNA"/>
</dbReference>
<dbReference type="Pfam" id="PF08245">
    <property type="entry name" value="Mur_ligase_M"/>
    <property type="match status" value="1"/>
</dbReference>
<evidence type="ECO:0000313" key="3">
    <source>
        <dbReference type="EMBL" id="TMQ66830.1"/>
    </source>
</evidence>
<gene>
    <name evidence="3" type="ORF">E6K78_05990</name>
</gene>
<dbReference type="InterPro" id="IPR004101">
    <property type="entry name" value="Mur_ligase_C"/>
</dbReference>
<dbReference type="InterPro" id="IPR036565">
    <property type="entry name" value="Mur-like_cat_sf"/>
</dbReference>
<sequence length="577" mass="60998">MRILDSRRLTGPNLLLDGPGALLDVAVEDPEPAIAAWRDALASLLDAVGWARAATVARANRHGASLAFAADLDVLYAATEVNEAAWAMASRALGAPDHGSDEPFTATVARLREAIDEERKPWLLELAGQASRRGVTLLADDRRVSVGLGTGSRAWPAAETPYVMDRIPWGELHDVPAALVTGTNGKTTTVRLLGEIAEAAGKTAGVTSTDRVTVGPDVVAEGDYSGPNGARTVLRDRRVEVAMLEVARGGILRRGLALPRAQAALVTNVANDHLGEFGIFDLASLADVKLVVAKTVGSEGRVVLNADDPLLLERGARLPHRVIWFSLDAEHPALAAHLTRGGEACVLAGETLMLLRGRERAAIASVAEVPMTFGGAARHNVANALGAIGVATALGFSVEVVRSGLLAFQTTAAANPGRGNLWTLGGATAIVDFAHNPHGLAALSDLAASLPARRRSIVIGQAGDRDDEAIREFARAAWATCPDRVFLKEMEIFLRGRERGAVPAILEAELRRLGAPEAAFVRCESELEAVRAALEWAREGDLLILTTHAQRDQVIGLLEGLRKVGWKPGEPVAEPTT</sequence>
<protein>
    <submittedName>
        <fullName evidence="3">Mur ligase</fullName>
    </submittedName>
</protein>
<dbReference type="PANTHER" id="PTHR23135">
    <property type="entry name" value="MUR LIGASE FAMILY MEMBER"/>
    <property type="match status" value="1"/>
</dbReference>
<dbReference type="Gene3D" id="3.90.190.20">
    <property type="entry name" value="Mur ligase, C-terminal domain"/>
    <property type="match status" value="1"/>
</dbReference>
<dbReference type="Gene3D" id="3.40.1190.10">
    <property type="entry name" value="Mur-like, catalytic domain"/>
    <property type="match status" value="1"/>
</dbReference>
<organism evidence="3 4">
    <name type="scientific">Eiseniibacteriota bacterium</name>
    <dbReference type="NCBI Taxonomy" id="2212470"/>
    <lineage>
        <taxon>Bacteria</taxon>
        <taxon>Candidatus Eiseniibacteriota</taxon>
    </lineage>
</organism>
<dbReference type="InterPro" id="IPR013221">
    <property type="entry name" value="Mur_ligase_cen"/>
</dbReference>
<dbReference type="AlphaFoldDB" id="A0A538TT70"/>
<feature type="domain" description="Mur ligase C-terminal" evidence="1">
    <location>
        <begin position="425"/>
        <end position="546"/>
    </location>
</feature>